<gene>
    <name evidence="1" type="ORF">SMN809_LOCUS52847</name>
</gene>
<proteinExistence type="predicted"/>
<evidence type="ECO:0000313" key="1">
    <source>
        <dbReference type="EMBL" id="CAF4923832.1"/>
    </source>
</evidence>
<sequence length="80" mass="8080">VAKLAAIPKPPPPVDAFSKSSLTVQNQLLDLPPNMSKIALASADTPASDIPAIDSVAPSVLPLPANSYTSSTTTSVPTAI</sequence>
<comment type="caution">
    <text evidence="1">The sequence shown here is derived from an EMBL/GenBank/DDBJ whole genome shotgun (WGS) entry which is preliminary data.</text>
</comment>
<feature type="non-terminal residue" evidence="1">
    <location>
        <position position="1"/>
    </location>
</feature>
<evidence type="ECO:0000313" key="2">
    <source>
        <dbReference type="Proteomes" id="UP000676336"/>
    </source>
</evidence>
<name>A0A8S3CIH5_9BILA</name>
<organism evidence="1 2">
    <name type="scientific">Rotaria magnacalcarata</name>
    <dbReference type="NCBI Taxonomy" id="392030"/>
    <lineage>
        <taxon>Eukaryota</taxon>
        <taxon>Metazoa</taxon>
        <taxon>Spiralia</taxon>
        <taxon>Gnathifera</taxon>
        <taxon>Rotifera</taxon>
        <taxon>Eurotatoria</taxon>
        <taxon>Bdelloidea</taxon>
        <taxon>Philodinida</taxon>
        <taxon>Philodinidae</taxon>
        <taxon>Rotaria</taxon>
    </lineage>
</organism>
<dbReference type="Proteomes" id="UP000676336">
    <property type="component" value="Unassembled WGS sequence"/>
</dbReference>
<protein>
    <submittedName>
        <fullName evidence="1">Uncharacterized protein</fullName>
    </submittedName>
</protein>
<dbReference type="AlphaFoldDB" id="A0A8S3CIH5"/>
<dbReference type="EMBL" id="CAJOBI010180364">
    <property type="protein sequence ID" value="CAF4923832.1"/>
    <property type="molecule type" value="Genomic_DNA"/>
</dbReference>
<reference evidence="1" key="1">
    <citation type="submission" date="2021-02" db="EMBL/GenBank/DDBJ databases">
        <authorList>
            <person name="Nowell W R."/>
        </authorList>
    </citation>
    <scope>NUCLEOTIDE SEQUENCE</scope>
</reference>
<accession>A0A8S3CIH5</accession>
<feature type="non-terminal residue" evidence="1">
    <location>
        <position position="80"/>
    </location>
</feature>